<keyword evidence="1" id="KW-0812">Transmembrane</keyword>
<feature type="domain" description="DUF2157" evidence="2">
    <location>
        <begin position="13"/>
        <end position="127"/>
    </location>
</feature>
<organism evidence="3 4">
    <name type="scientific">Alcaligenes endophyticus</name>
    <dbReference type="NCBI Taxonomy" id="1929088"/>
    <lineage>
        <taxon>Bacteria</taxon>
        <taxon>Pseudomonadati</taxon>
        <taxon>Pseudomonadota</taxon>
        <taxon>Betaproteobacteria</taxon>
        <taxon>Burkholderiales</taxon>
        <taxon>Alcaligenaceae</taxon>
        <taxon>Alcaligenes</taxon>
    </lineage>
</organism>
<dbReference type="Pfam" id="PF14345">
    <property type="entry name" value="GDYXXLXY"/>
    <property type="match status" value="1"/>
</dbReference>
<feature type="transmembrane region" description="Helical" evidence="1">
    <location>
        <begin position="580"/>
        <end position="599"/>
    </location>
</feature>
<accession>A0ABT8EF25</accession>
<evidence type="ECO:0000256" key="1">
    <source>
        <dbReference type="SAM" id="Phobius"/>
    </source>
</evidence>
<evidence type="ECO:0000259" key="2">
    <source>
        <dbReference type="Pfam" id="PF09925"/>
    </source>
</evidence>
<feature type="transmembrane region" description="Helical" evidence="1">
    <location>
        <begin position="611"/>
        <end position="629"/>
    </location>
</feature>
<feature type="transmembrane region" description="Helical" evidence="1">
    <location>
        <begin position="424"/>
        <end position="443"/>
    </location>
</feature>
<feature type="transmembrane region" description="Helical" evidence="1">
    <location>
        <begin position="649"/>
        <end position="669"/>
    </location>
</feature>
<sequence>MPLTPHSWPRFLCRCAGGLGTLLLSSGLITWIAANWWHWPVWLRLGLVQAVVLICLVLAWRLQSWQNKFHADLSVSSLLSSLAAVAVGGLLALIGQIYQTGADPWQLFALWALLIMPLVVTVRSLFLGLLQIVVLNLALLLYGSMQAGDWVEGASLFACLVLNLSLWVLVNTVYCAREDNWRVLSRVSALCIFGVGLGLLVDYPASAVTLGFVAWFFVQRYWRYDPFVAILSLAGAHIALFVLFFMHIDALLSLFLVLGMMVFWLLRWRAMLPYLRSPTHRIPQTEQVPNPISSAQPAVIDTEKRAEVSSDLTDSWYVRLFKLGFILVLVVVAVAYLALSLGLDETAFGWLGLLLLAASPFLVSRASKQSGVGADLLSVVQVLGLVLYSGVSLYGDVYPFSLWLACALALVWSVVLYRLPGQTFLLRCILAVWGIGASLVWLGEHDPSWLEIWSWRGMGTFCLVSALVLGHGIYRRGWHLALWSPLCWVLLLLGLYWQHIYTTGFPGLSESLDGGLSLYHVMPFLPAAVLLFYWPLHRSASLGQWIAIGGVLALCFFWSYYWLVTAALTCLLVGHAWRKPSMVVLGLFSLLYGLGRLYYYMPISLNYKAYVLLSTGLGLVLMAALGGYVRLAVSQRSEPSVPKKAHTATTIGVVLCLVASLATANTLIYQKESVLRSGKSVVLELMPVDPRSLMQGDYMALRFHVQQQVQDILRDMPTEQSMAIHKAGQTLIMLTPNEGGVFGLRAIQVPDAQAERYFARDARYENKDNWPDEAVVMRVKSTGGAWGLGTDAWFFPEGRAYDFDQARYGLFKVNARGVSVLTEMLNDNLQAIGRLQNVTPQ</sequence>
<keyword evidence="1" id="KW-0472">Membrane</keyword>
<dbReference type="Pfam" id="PF09925">
    <property type="entry name" value="DUF2157"/>
    <property type="match status" value="1"/>
</dbReference>
<dbReference type="InterPro" id="IPR025833">
    <property type="entry name" value="GDYXXLXY"/>
</dbReference>
<feature type="transmembrane region" description="Helical" evidence="1">
    <location>
        <begin position="125"/>
        <end position="142"/>
    </location>
</feature>
<feature type="transmembrane region" description="Helical" evidence="1">
    <location>
        <begin position="238"/>
        <end position="266"/>
    </location>
</feature>
<feature type="transmembrane region" description="Helical" evidence="1">
    <location>
        <begin position="480"/>
        <end position="497"/>
    </location>
</feature>
<feature type="transmembrane region" description="Helical" evidence="1">
    <location>
        <begin position="455"/>
        <end position="473"/>
    </location>
</feature>
<evidence type="ECO:0000313" key="3">
    <source>
        <dbReference type="EMBL" id="MDN4119889.1"/>
    </source>
</evidence>
<feature type="transmembrane region" description="Helical" evidence="1">
    <location>
        <begin position="376"/>
        <end position="394"/>
    </location>
</feature>
<feature type="transmembrane region" description="Helical" evidence="1">
    <location>
        <begin position="187"/>
        <end position="218"/>
    </location>
</feature>
<feature type="transmembrane region" description="Helical" evidence="1">
    <location>
        <begin position="12"/>
        <end position="33"/>
    </location>
</feature>
<feature type="transmembrane region" description="Helical" evidence="1">
    <location>
        <begin position="546"/>
        <end position="574"/>
    </location>
</feature>
<keyword evidence="4" id="KW-1185">Reference proteome</keyword>
<keyword evidence="1" id="KW-1133">Transmembrane helix</keyword>
<feature type="transmembrane region" description="Helical" evidence="1">
    <location>
        <begin position="400"/>
        <end position="417"/>
    </location>
</feature>
<feature type="transmembrane region" description="Helical" evidence="1">
    <location>
        <begin position="73"/>
        <end position="98"/>
    </location>
</feature>
<dbReference type="InterPro" id="IPR018677">
    <property type="entry name" value="DUF2157"/>
</dbReference>
<protein>
    <submittedName>
        <fullName evidence="3">GDYXXLXY domain-containing protein</fullName>
    </submittedName>
</protein>
<feature type="transmembrane region" description="Helical" evidence="1">
    <location>
        <begin position="104"/>
        <end position="120"/>
    </location>
</feature>
<dbReference type="Proteomes" id="UP001168613">
    <property type="component" value="Unassembled WGS sequence"/>
</dbReference>
<feature type="transmembrane region" description="Helical" evidence="1">
    <location>
        <begin position="320"/>
        <end position="341"/>
    </location>
</feature>
<name>A0ABT8EF25_9BURK</name>
<comment type="caution">
    <text evidence="3">The sequence shown here is derived from an EMBL/GenBank/DDBJ whole genome shotgun (WGS) entry which is preliminary data.</text>
</comment>
<reference evidence="3" key="1">
    <citation type="submission" date="2021-11" db="EMBL/GenBank/DDBJ databases">
        <title>Draft genome sequence of Alcaligenes endophyticus type strain CCUG 75668T.</title>
        <authorList>
            <person name="Salva-Serra F."/>
            <person name="Duran R.E."/>
            <person name="Seeger M."/>
            <person name="Moore E.R.B."/>
            <person name="Jaen-Luchoro D."/>
        </authorList>
    </citation>
    <scope>NUCLEOTIDE SEQUENCE</scope>
    <source>
        <strain evidence="3">CCUG 75668</strain>
    </source>
</reference>
<feature type="transmembrane region" description="Helical" evidence="1">
    <location>
        <begin position="347"/>
        <end position="364"/>
    </location>
</feature>
<feature type="transmembrane region" description="Helical" evidence="1">
    <location>
        <begin position="517"/>
        <end position="534"/>
    </location>
</feature>
<dbReference type="EMBL" id="JAJHNU010000001">
    <property type="protein sequence ID" value="MDN4119889.1"/>
    <property type="molecule type" value="Genomic_DNA"/>
</dbReference>
<feature type="transmembrane region" description="Helical" evidence="1">
    <location>
        <begin position="154"/>
        <end position="175"/>
    </location>
</feature>
<proteinExistence type="predicted"/>
<dbReference type="RefSeq" id="WP_266122773.1">
    <property type="nucleotide sequence ID" value="NZ_JAJHNU010000001.1"/>
</dbReference>
<feature type="transmembrane region" description="Helical" evidence="1">
    <location>
        <begin position="39"/>
        <end position="61"/>
    </location>
</feature>
<evidence type="ECO:0000313" key="4">
    <source>
        <dbReference type="Proteomes" id="UP001168613"/>
    </source>
</evidence>
<gene>
    <name evidence="3" type="ORF">LMS43_01170</name>
</gene>